<dbReference type="AlphaFoldDB" id="A0A0L8VA59"/>
<gene>
    <name evidence="4" type="ORF">NC99_22070</name>
</gene>
<keyword evidence="5" id="KW-1185">Reference proteome</keyword>
<dbReference type="EMBL" id="LGIA01000149">
    <property type="protein sequence ID" value="KOH45082.1"/>
    <property type="molecule type" value="Genomic_DNA"/>
</dbReference>
<comment type="caution">
    <text evidence="4">The sequence shown here is derived from an EMBL/GenBank/DDBJ whole genome shotgun (WGS) entry which is preliminary data.</text>
</comment>
<evidence type="ECO:0000313" key="5">
    <source>
        <dbReference type="Proteomes" id="UP000036958"/>
    </source>
</evidence>
<evidence type="ECO:0000256" key="2">
    <source>
        <dbReference type="PIRSR" id="PIRSR037031-51"/>
    </source>
</evidence>
<accession>A0A0L8VA59</accession>
<dbReference type="Pfam" id="PF13192">
    <property type="entry name" value="Thioredoxin_3"/>
    <property type="match status" value="1"/>
</dbReference>
<dbReference type="InterPro" id="IPR012336">
    <property type="entry name" value="Thioredoxin-like_fold"/>
</dbReference>
<feature type="active site" description="Nucleophile" evidence="1">
    <location>
        <position position="11"/>
    </location>
</feature>
<dbReference type="PANTHER" id="PTHR36450">
    <property type="entry name" value="THIOREDOXIN"/>
    <property type="match status" value="1"/>
</dbReference>
<evidence type="ECO:0000313" key="4">
    <source>
        <dbReference type="EMBL" id="KOH45082.1"/>
    </source>
</evidence>
<evidence type="ECO:0000259" key="3">
    <source>
        <dbReference type="Pfam" id="PF13192"/>
    </source>
</evidence>
<reference evidence="5" key="1">
    <citation type="submission" date="2015-07" db="EMBL/GenBank/DDBJ databases">
        <title>Genome sequencing of Sunxiuqinia dokdonensis strain SK.</title>
        <authorList>
            <person name="Ahn S."/>
            <person name="Kim B.-C."/>
        </authorList>
    </citation>
    <scope>NUCLEOTIDE SEQUENCE [LARGE SCALE GENOMIC DNA]</scope>
    <source>
        <strain evidence="5">SK</strain>
    </source>
</reference>
<dbReference type="STRING" id="1409788.NC99_22070"/>
<dbReference type="RefSeq" id="WP_239684432.1">
    <property type="nucleotide sequence ID" value="NZ_LGIA01000149.1"/>
</dbReference>
<dbReference type="InterPro" id="IPR036249">
    <property type="entry name" value="Thioredoxin-like_sf"/>
</dbReference>
<evidence type="ECO:0000256" key="1">
    <source>
        <dbReference type="PIRSR" id="PIRSR037031-50"/>
    </source>
</evidence>
<dbReference type="SUPFAM" id="SSF52833">
    <property type="entry name" value="Thioredoxin-like"/>
    <property type="match status" value="1"/>
</dbReference>
<name>A0A0L8VA59_9BACT</name>
<feature type="active site" description="Nucleophile" evidence="1">
    <location>
        <position position="14"/>
    </location>
</feature>
<keyword evidence="2" id="KW-1015">Disulfide bond</keyword>
<feature type="disulfide bond" description="Redox-active" evidence="2">
    <location>
        <begin position="11"/>
        <end position="14"/>
    </location>
</feature>
<feature type="domain" description="Thioredoxin-like fold" evidence="3">
    <location>
        <begin position="3"/>
        <end position="76"/>
    </location>
</feature>
<protein>
    <recommendedName>
        <fullName evidence="3">Thioredoxin-like fold domain-containing protein</fullName>
    </recommendedName>
</protein>
<dbReference type="PIRSF" id="PIRSF037031">
    <property type="entry name" value="Redox_disulphide_2"/>
    <property type="match status" value="1"/>
</dbReference>
<dbReference type="PANTHER" id="PTHR36450:SF1">
    <property type="entry name" value="THIOREDOXIN"/>
    <property type="match status" value="1"/>
</dbReference>
<keyword evidence="2" id="KW-0676">Redox-active center</keyword>
<dbReference type="InterPro" id="IPR005243">
    <property type="entry name" value="THIRX-like_proc"/>
</dbReference>
<proteinExistence type="predicted"/>
<dbReference type="NCBIfam" id="TIGR00412">
    <property type="entry name" value="redox_disulf_2"/>
    <property type="match status" value="1"/>
</dbReference>
<dbReference type="Gene3D" id="3.40.30.10">
    <property type="entry name" value="Glutaredoxin"/>
    <property type="match status" value="1"/>
</dbReference>
<organism evidence="4 5">
    <name type="scientific">Sunxiuqinia dokdonensis</name>
    <dbReference type="NCBI Taxonomy" id="1409788"/>
    <lineage>
        <taxon>Bacteria</taxon>
        <taxon>Pseudomonadati</taxon>
        <taxon>Bacteroidota</taxon>
        <taxon>Bacteroidia</taxon>
        <taxon>Marinilabiliales</taxon>
        <taxon>Prolixibacteraceae</taxon>
        <taxon>Sunxiuqinia</taxon>
    </lineage>
</organism>
<dbReference type="Proteomes" id="UP000036958">
    <property type="component" value="Unassembled WGS sequence"/>
</dbReference>
<sequence>MIEIKVFGPGCVKCRGLEHRTRKAVAELALDAQVCKVEDLMEIIKLGVMQTPALVINNEVVMSGQLPTYAELKTFLLNFKPIK</sequence>